<feature type="compositionally biased region" description="Basic and acidic residues" evidence="1">
    <location>
        <begin position="890"/>
        <end position="902"/>
    </location>
</feature>
<dbReference type="Proteomes" id="UP000241954">
    <property type="component" value="Unassembled WGS sequence"/>
</dbReference>
<dbReference type="Pfam" id="PF07916">
    <property type="entry name" value="TraG_N"/>
    <property type="match status" value="1"/>
</dbReference>
<gene>
    <name evidence="4" type="ORF">C9I88_20165</name>
</gene>
<keyword evidence="2" id="KW-0472">Membrane</keyword>
<evidence type="ECO:0000259" key="3">
    <source>
        <dbReference type="Pfam" id="PF07916"/>
    </source>
</evidence>
<sequence length="902" mass="98527">MLMVMDIYVFSGGDTAEKVFHALATFFNGKDPSWSHLLSIIGMIALLMTATRFFLTRDHNGIAAWFAVNLIIPTFLLIPTATVNIIDASQQGKNYIVGNVPLGIAIPAHYGTTFMQGLANSVDYIFITPNDQAYSKSGMLFGSKLFNLSNSIGIQDAKLKGLWGQYVANCIRKDITINKKYTWNQFANAGDIFAFLNNNRPSPVRRIAMDNDFPTCKEALPKLEKMFIAEADKSFAYIGTQSFGSKIAKEDALLKNAIQNSYLTFHKINQSASNIMKQNMAINAVRSGLYDSAAAQNATAAAINYAETQSQMQTQSTMVTMGNNAKNWLPMVHSALMLLIMCSSILVFLTCFIPGMTVKVLKGYLGGFFYLATWPLFFTFINMIMTYSLQSAGADANDVYKGMSFDASNPLQAMHYRFAAITGWLMMCVPIIAKFALQGGTAIAGSLATQFVGLSNSSAARPSAAAATGDIGYGIVQMDTWQSNSMSGNKHDMAFLNQAYGATTQRADGSSVTALPNGNAVYNSRGGISSLGFDISSNEVQSRSLQQNLSQAERTTAQQRTSYNTSLGSTSDALLSLTNSASHNKSYGSGTQDTKSASYNDTLSKMDSVISDVAHTEGTSKSEATKNMLDKYVGGSLSGGMSLGKEFGALGKGKIGGDASIGLKYTNSNIESSETSQGRTERISGSKQNQFNDLMSQLESFSNNNNTSDLRGINQQAASTFNNSFRQTDDLAESLDTSYSREKSYSAALQDSQSGSLSLNTNLIPEFQSYVTERRPEHVEALLNGSNPSIVEEREGLFQAFMAEKYANYNPELKAALDDSSMNRDPQSVNGENLQQRYQADSAALKTTHGSQRELNQHVAEENIQQEQERLYDAAEQQQRDQTSRNQYTKIDKDLTEIEKHR</sequence>
<dbReference type="AlphaFoldDB" id="A0A2T3M6M0"/>
<feature type="transmembrane region" description="Helical" evidence="2">
    <location>
        <begin position="328"/>
        <end position="352"/>
    </location>
</feature>
<feature type="compositionally biased region" description="Basic and acidic residues" evidence="1">
    <location>
        <begin position="864"/>
        <end position="883"/>
    </location>
</feature>
<accession>A0A2T3M6M0</accession>
<comment type="caution">
    <text evidence="4">The sequence shown here is derived from an EMBL/GenBank/DDBJ whole genome shotgun (WGS) entry which is preliminary data.</text>
</comment>
<protein>
    <submittedName>
        <fullName evidence="4">Conjugal transfer protein TraG</fullName>
    </submittedName>
</protein>
<evidence type="ECO:0000313" key="4">
    <source>
        <dbReference type="EMBL" id="PSV87634.1"/>
    </source>
</evidence>
<feature type="domain" description="TraG N-terminal Proteobacteria" evidence="3">
    <location>
        <begin position="7"/>
        <end position="457"/>
    </location>
</feature>
<feature type="region of interest" description="Disordered" evidence="1">
    <location>
        <begin position="864"/>
        <end position="902"/>
    </location>
</feature>
<keyword evidence="2" id="KW-0812">Transmembrane</keyword>
<keyword evidence="2" id="KW-1133">Transmembrane helix</keyword>
<organism evidence="4 5">
    <name type="scientific">Photobacterium iliopiscarium</name>
    <dbReference type="NCBI Taxonomy" id="56192"/>
    <lineage>
        <taxon>Bacteria</taxon>
        <taxon>Pseudomonadati</taxon>
        <taxon>Pseudomonadota</taxon>
        <taxon>Gammaproteobacteria</taxon>
        <taxon>Vibrionales</taxon>
        <taxon>Vibrionaceae</taxon>
        <taxon>Photobacterium</taxon>
    </lineage>
</organism>
<dbReference type="NCBIfam" id="NF010295">
    <property type="entry name" value="PRK13735.1"/>
    <property type="match status" value="1"/>
</dbReference>
<dbReference type="InterPro" id="IPR012931">
    <property type="entry name" value="TraG_N_Proteobacteria"/>
</dbReference>
<feature type="transmembrane region" description="Helical" evidence="2">
    <location>
        <begin position="34"/>
        <end position="55"/>
    </location>
</feature>
<dbReference type="EMBL" id="PYLW01000051">
    <property type="protein sequence ID" value="PSV87634.1"/>
    <property type="molecule type" value="Genomic_DNA"/>
</dbReference>
<evidence type="ECO:0000313" key="5">
    <source>
        <dbReference type="Proteomes" id="UP000241954"/>
    </source>
</evidence>
<proteinExistence type="predicted"/>
<feature type="transmembrane region" description="Helical" evidence="2">
    <location>
        <begin position="364"/>
        <end position="385"/>
    </location>
</feature>
<feature type="region of interest" description="Disordered" evidence="1">
    <location>
        <begin position="544"/>
        <end position="567"/>
    </location>
</feature>
<feature type="transmembrane region" description="Helical" evidence="2">
    <location>
        <begin position="62"/>
        <end position="86"/>
    </location>
</feature>
<name>A0A2T3M6M0_9GAMM</name>
<evidence type="ECO:0000256" key="2">
    <source>
        <dbReference type="SAM" id="Phobius"/>
    </source>
</evidence>
<evidence type="ECO:0000256" key="1">
    <source>
        <dbReference type="SAM" id="MobiDB-lite"/>
    </source>
</evidence>
<reference evidence="4 5" key="1">
    <citation type="submission" date="2018-01" db="EMBL/GenBank/DDBJ databases">
        <title>Whole genome sequencing of Histamine producing bacteria.</title>
        <authorList>
            <person name="Butler K."/>
        </authorList>
    </citation>
    <scope>NUCLEOTIDE SEQUENCE [LARGE SCALE GENOMIC DNA]</scope>
    <source>
        <strain evidence="4 5">NCIMB 13481</strain>
    </source>
</reference>